<dbReference type="InterPro" id="IPR013784">
    <property type="entry name" value="Carb-bd-like_fold"/>
</dbReference>
<dbReference type="InterPro" id="IPR039426">
    <property type="entry name" value="TonB-dep_rcpt-like"/>
</dbReference>
<dbReference type="Pfam" id="PF13620">
    <property type="entry name" value="CarboxypepD_reg"/>
    <property type="match status" value="1"/>
</dbReference>
<gene>
    <name evidence="12" type="ORF">CKA38_12455</name>
</gene>
<keyword evidence="2 8" id="KW-0813">Transport</keyword>
<dbReference type="OrthoDB" id="175029at2"/>
<evidence type="ECO:0000256" key="5">
    <source>
        <dbReference type="ARBA" id="ARBA00023077"/>
    </source>
</evidence>
<dbReference type="SUPFAM" id="SSF56935">
    <property type="entry name" value="Porins"/>
    <property type="match status" value="1"/>
</dbReference>
<dbReference type="Proteomes" id="UP000244896">
    <property type="component" value="Chromosome"/>
</dbReference>
<dbReference type="AlphaFoldDB" id="A0A2U8E4U7"/>
<dbReference type="SUPFAM" id="SSF49452">
    <property type="entry name" value="Starch-binding domain-like"/>
    <property type="match status" value="1"/>
</dbReference>
<keyword evidence="4 8" id="KW-0812">Transmembrane</keyword>
<evidence type="ECO:0000313" key="12">
    <source>
        <dbReference type="EMBL" id="AWI09949.1"/>
    </source>
</evidence>
<dbReference type="Gene3D" id="2.170.130.10">
    <property type="entry name" value="TonB-dependent receptor, plug domain"/>
    <property type="match status" value="1"/>
</dbReference>
<dbReference type="InterPro" id="IPR012910">
    <property type="entry name" value="Plug_dom"/>
</dbReference>
<protein>
    <recommendedName>
        <fullName evidence="14">TonB-dependent receptor</fullName>
    </recommendedName>
</protein>
<dbReference type="InterPro" id="IPR037066">
    <property type="entry name" value="Plug_dom_sf"/>
</dbReference>
<dbReference type="KEGG" id="elut:CKA38_12455"/>
<keyword evidence="13" id="KW-1185">Reference proteome</keyword>
<accession>A0A2U8E4U7</accession>
<evidence type="ECO:0000256" key="7">
    <source>
        <dbReference type="ARBA" id="ARBA00023237"/>
    </source>
</evidence>
<feature type="domain" description="TonB-dependent receptor plug" evidence="11">
    <location>
        <begin position="208"/>
        <end position="317"/>
    </location>
</feature>
<evidence type="ECO:0000256" key="8">
    <source>
        <dbReference type="PROSITE-ProRule" id="PRU01360"/>
    </source>
</evidence>
<dbReference type="Gene3D" id="2.40.170.20">
    <property type="entry name" value="TonB-dependent receptor, beta-barrel domain"/>
    <property type="match status" value="1"/>
</dbReference>
<evidence type="ECO:0000259" key="11">
    <source>
        <dbReference type="Pfam" id="PF07715"/>
    </source>
</evidence>
<reference evidence="12 13" key="1">
    <citation type="journal article" date="2018" name="Syst. Appl. Microbiol.">
        <title>Ereboglobus luteus gen. nov. sp. nov. from cockroach guts, and new insights into the oxygen relationship of the genera Opitutus and Didymococcus (Verrucomicrobia: Opitutaceae).</title>
        <authorList>
            <person name="Tegtmeier D."/>
            <person name="Belitz A."/>
            <person name="Radek R."/>
            <person name="Heimerl T."/>
            <person name="Brune A."/>
        </authorList>
    </citation>
    <scope>NUCLEOTIDE SEQUENCE [LARGE SCALE GENOMIC DNA]</scope>
    <source>
        <strain evidence="12 13">Ho45</strain>
    </source>
</reference>
<dbReference type="Gene3D" id="2.60.40.1120">
    <property type="entry name" value="Carboxypeptidase-like, regulatory domain"/>
    <property type="match status" value="1"/>
</dbReference>
<keyword evidence="5 9" id="KW-0798">TonB box</keyword>
<dbReference type="Pfam" id="PF00593">
    <property type="entry name" value="TonB_dep_Rec_b-barrel"/>
    <property type="match status" value="1"/>
</dbReference>
<evidence type="ECO:0000256" key="1">
    <source>
        <dbReference type="ARBA" id="ARBA00004571"/>
    </source>
</evidence>
<evidence type="ECO:0000256" key="6">
    <source>
        <dbReference type="ARBA" id="ARBA00023136"/>
    </source>
</evidence>
<name>A0A2U8E4U7_9BACT</name>
<keyword evidence="6 8" id="KW-0472">Membrane</keyword>
<dbReference type="PANTHER" id="PTHR40980">
    <property type="entry name" value="PLUG DOMAIN-CONTAINING PROTEIN"/>
    <property type="match status" value="1"/>
</dbReference>
<keyword evidence="7 8" id="KW-0998">Cell outer membrane</keyword>
<dbReference type="GO" id="GO:0030246">
    <property type="term" value="F:carbohydrate binding"/>
    <property type="evidence" value="ECO:0007669"/>
    <property type="project" value="InterPro"/>
</dbReference>
<keyword evidence="3 8" id="KW-1134">Transmembrane beta strand</keyword>
<sequence>MRNQTIIYAGLGILYSDVCHCLKIKIKCWIKTSVITELGKSIQRPAIKSPSQNPILTMKSPHPQSPIPSIFSLSAARAALTLFAILFVLLPRIPAQPAGSGSGTMTGRVSNEATGAYLEGATVSVRALNLRTTTSREGEFSFYRIPEGTHVIEVYYTGLMPWSKTVNVTAGAMVDLPIELKDADEIVRLEKIVVTGEREGNAASITRQRNAENVVSVISMDAYGNVADGNVGNFLQNLPGLAVNIEAGDVIGVSVRGTPPDMNSVTLDGTRSSSPTIGVMPQGDRAMLVDQIPSDSIKEIEITKGNRPDMPADSLGGSVNLVTKSAFDYRNRVIDYRAGANLNTYRSSTPVTPTAAISYMDTFFGRRLGIAFSASYTETVSHRDRVQGAYLVKGQPINSRARYLDDTNTRRRGGISANFEYRFNKTLRTWVKLAGTYYNFHTERLSFNTNATGSRRVADYNKVSRADIEAGKTPRTASNQTAGIAPGYTGTFTELLNATFTSCAAEERRYQRTFKAALGGEKKFTDGLVTTEFSYNPGRATNNYLALNATLPGIGMAIDTTDRDRPKYTQTIGPSIAYGSNFNLYKAEWIEQPDRTKDDITNYRIDAEKTLRVFNNPVKLKSGFDMRHQTRWMLNTYRPKWYYVGVDGVQGVNPDTSINDDNLSGFLKGSKSYGLFDGHYEGMDQLDFDRFRSHFKTHPEQFSENGTTVSKKAIPGESRELVNAGYIQATSSIGPLTILAGVRAEETRVKARGSLSDPYNPDQTTIERRGSYSKVFPSVHVTYNVVRNFVLRASYSTSCGRPEIKELIPYTTVTYRGGVDDDGTVVSSNPSLKPQYSKNYDLSIEYYLEPAGVISAGVFRKDITDFIATTHRIIGEGPGNGFDGRYEGFTFTTRDNMGDARIDGLELNYNQSLHFLPKPFKGLTLWANYTRLNTSGTNAAGEESPLVEFVPTTYNAGIVYKIGKLTLRATHHFKGSYYFRFSAAATAGTYKTDDPTWDFNVQYRLNSRLNFFVDYLNAFNHSPDWYVGDRSRTYVTEVYGARLNMGISGRF</sequence>
<evidence type="ECO:0000256" key="4">
    <source>
        <dbReference type="ARBA" id="ARBA00022692"/>
    </source>
</evidence>
<dbReference type="EMBL" id="CP023004">
    <property type="protein sequence ID" value="AWI09949.1"/>
    <property type="molecule type" value="Genomic_DNA"/>
</dbReference>
<feature type="domain" description="TonB-dependent receptor-like beta-barrel" evidence="10">
    <location>
        <begin position="561"/>
        <end position="1013"/>
    </location>
</feature>
<evidence type="ECO:0000256" key="3">
    <source>
        <dbReference type="ARBA" id="ARBA00022452"/>
    </source>
</evidence>
<comment type="similarity">
    <text evidence="8 9">Belongs to the TonB-dependent receptor family.</text>
</comment>
<organism evidence="12 13">
    <name type="scientific">Ereboglobus luteus</name>
    <dbReference type="NCBI Taxonomy" id="1796921"/>
    <lineage>
        <taxon>Bacteria</taxon>
        <taxon>Pseudomonadati</taxon>
        <taxon>Verrucomicrobiota</taxon>
        <taxon>Opitutia</taxon>
        <taxon>Opitutales</taxon>
        <taxon>Opitutaceae</taxon>
        <taxon>Ereboglobus</taxon>
    </lineage>
</organism>
<dbReference type="PANTHER" id="PTHR40980:SF4">
    <property type="entry name" value="TONB-DEPENDENT RECEPTOR-LIKE BETA-BARREL DOMAIN-CONTAINING PROTEIN"/>
    <property type="match status" value="1"/>
</dbReference>
<evidence type="ECO:0000256" key="9">
    <source>
        <dbReference type="RuleBase" id="RU003357"/>
    </source>
</evidence>
<evidence type="ECO:0000313" key="13">
    <source>
        <dbReference type="Proteomes" id="UP000244896"/>
    </source>
</evidence>
<evidence type="ECO:0000259" key="10">
    <source>
        <dbReference type="Pfam" id="PF00593"/>
    </source>
</evidence>
<proteinExistence type="inferred from homology"/>
<evidence type="ECO:0008006" key="14">
    <source>
        <dbReference type="Google" id="ProtNLM"/>
    </source>
</evidence>
<evidence type="ECO:0000256" key="2">
    <source>
        <dbReference type="ARBA" id="ARBA00022448"/>
    </source>
</evidence>
<dbReference type="PROSITE" id="PS52016">
    <property type="entry name" value="TONB_DEPENDENT_REC_3"/>
    <property type="match status" value="1"/>
</dbReference>
<dbReference type="InterPro" id="IPR000531">
    <property type="entry name" value="Beta-barrel_TonB"/>
</dbReference>
<dbReference type="InterPro" id="IPR010104">
    <property type="entry name" value="TonB_rcpt_bac"/>
</dbReference>
<dbReference type="GO" id="GO:0009279">
    <property type="term" value="C:cell outer membrane"/>
    <property type="evidence" value="ECO:0007669"/>
    <property type="project" value="UniProtKB-SubCell"/>
</dbReference>
<dbReference type="Pfam" id="PF07715">
    <property type="entry name" value="Plug"/>
    <property type="match status" value="1"/>
</dbReference>
<dbReference type="InterPro" id="IPR036942">
    <property type="entry name" value="Beta-barrel_TonB_sf"/>
</dbReference>
<comment type="subcellular location">
    <subcellularLocation>
        <location evidence="1 8">Cell outer membrane</location>
        <topology evidence="1 8">Multi-pass membrane protein</topology>
    </subcellularLocation>
</comment>
<dbReference type="NCBIfam" id="TIGR01782">
    <property type="entry name" value="TonB-Xanth-Caul"/>
    <property type="match status" value="1"/>
</dbReference>